<dbReference type="InterPro" id="IPR026444">
    <property type="entry name" value="Secre_tail"/>
</dbReference>
<keyword evidence="7" id="KW-1185">Reference proteome</keyword>
<evidence type="ECO:0000259" key="3">
    <source>
        <dbReference type="Pfam" id="PF18962"/>
    </source>
</evidence>
<dbReference type="Pfam" id="PF18962">
    <property type="entry name" value="Por_Secre_tail"/>
    <property type="match status" value="1"/>
</dbReference>
<accession>A0A1N7M702</accession>
<reference evidence="5" key="3">
    <citation type="submission" date="2017-01" db="EMBL/GenBank/DDBJ databases">
        <authorList>
            <person name="Mah S.A."/>
            <person name="Swanson W.J."/>
            <person name="Moy G.W."/>
            <person name="Vacquier V.D."/>
        </authorList>
    </citation>
    <scope>NUCLEOTIDE SEQUENCE [LARGE SCALE GENOMIC DNA]</scope>
    <source>
        <strain evidence="5">DSM 21068</strain>
    </source>
</reference>
<dbReference type="Proteomes" id="UP000238314">
    <property type="component" value="Unassembled WGS sequence"/>
</dbReference>
<dbReference type="NCBIfam" id="TIGR04183">
    <property type="entry name" value="Por_Secre_tail"/>
    <property type="match status" value="1"/>
</dbReference>
<evidence type="ECO:0000313" key="4">
    <source>
        <dbReference type="EMBL" id="PQA98234.1"/>
    </source>
</evidence>
<dbReference type="EMBL" id="FTOJ01000004">
    <property type="protein sequence ID" value="SIS81779.1"/>
    <property type="molecule type" value="Genomic_DNA"/>
</dbReference>
<feature type="signal peptide" evidence="2">
    <location>
        <begin position="1"/>
        <end position="18"/>
    </location>
</feature>
<dbReference type="AlphaFoldDB" id="A0A1N7M702"/>
<feature type="chain" id="PRO_5044563803" evidence="2">
    <location>
        <begin position="19"/>
        <end position="247"/>
    </location>
</feature>
<evidence type="ECO:0000313" key="6">
    <source>
        <dbReference type="Proteomes" id="UP000186246"/>
    </source>
</evidence>
<feature type="domain" description="Secretion system C-terminal sorting" evidence="3">
    <location>
        <begin position="178"/>
        <end position="245"/>
    </location>
</feature>
<evidence type="ECO:0000313" key="5">
    <source>
        <dbReference type="EMBL" id="SIS81779.1"/>
    </source>
</evidence>
<evidence type="ECO:0000256" key="1">
    <source>
        <dbReference type="ARBA" id="ARBA00022729"/>
    </source>
</evidence>
<dbReference type="Proteomes" id="UP000186246">
    <property type="component" value="Unassembled WGS sequence"/>
</dbReference>
<reference evidence="6" key="2">
    <citation type="submission" date="2017-01" db="EMBL/GenBank/DDBJ databases">
        <authorList>
            <person name="Varghese N."/>
            <person name="Submissions S."/>
        </authorList>
    </citation>
    <scope>NUCLEOTIDE SEQUENCE [LARGE SCALE GENOMIC DNA]</scope>
    <source>
        <strain evidence="6">DSM 21068</strain>
    </source>
</reference>
<dbReference type="InterPro" id="IPR045266">
    <property type="entry name" value="DOH_DOMON"/>
</dbReference>
<sequence length="247" mass="26033">MKKLLLITSLAFASLAQAQFSSGTVNLTAAAMTVKLDTSPTTVTITLIGDSNSMMGIGFGNSGMANGADGFIYNSSANRDYNFVGFSTPSTDAVQDWTETSNTVSGSTRTVVATRSLTGGTGDFAIANTAGTINIFYARTAGGTGLSYHSGSRGYESLTMAGVLATSDLALESKKTLLYPNPAKETVSFKNADQIKSIEIYESTGRKVKSATLEGESLDVSDLNAGNYYFEITLKDGSLMFEKLIKQ</sequence>
<name>A0A1N7M702_9FLAO</name>
<dbReference type="STRING" id="551459.SAMN05421796_10417"/>
<organism evidence="5 6">
    <name type="scientific">Chryseobacterium piscicola</name>
    <dbReference type="NCBI Taxonomy" id="551459"/>
    <lineage>
        <taxon>Bacteria</taxon>
        <taxon>Pseudomonadati</taxon>
        <taxon>Bacteroidota</taxon>
        <taxon>Flavobacteriia</taxon>
        <taxon>Flavobacteriales</taxon>
        <taxon>Weeksellaceae</taxon>
        <taxon>Chryseobacterium group</taxon>
        <taxon>Chryseobacterium</taxon>
    </lineage>
</organism>
<dbReference type="EMBL" id="MUGO01000001">
    <property type="protein sequence ID" value="PQA98234.1"/>
    <property type="molecule type" value="Genomic_DNA"/>
</dbReference>
<evidence type="ECO:0000256" key="2">
    <source>
        <dbReference type="SAM" id="SignalP"/>
    </source>
</evidence>
<proteinExistence type="predicted"/>
<reference evidence="4 7" key="1">
    <citation type="submission" date="2016-11" db="EMBL/GenBank/DDBJ databases">
        <title>Whole genomes of Flavobacteriaceae.</title>
        <authorList>
            <person name="Stine C."/>
            <person name="Li C."/>
            <person name="Tadesse D."/>
        </authorList>
    </citation>
    <scope>NUCLEOTIDE SEQUENCE [LARGE SCALE GENOMIC DNA]</scope>
    <source>
        <strain evidence="4 7">DSM 21068</strain>
    </source>
</reference>
<dbReference type="RefSeq" id="WP_076451440.1">
    <property type="nucleotide sequence ID" value="NZ_FTOJ01000004.1"/>
</dbReference>
<dbReference type="CDD" id="cd09631">
    <property type="entry name" value="DOMON_DOH"/>
    <property type="match status" value="1"/>
</dbReference>
<keyword evidence="1 2" id="KW-0732">Signal</keyword>
<protein>
    <submittedName>
        <fullName evidence="5">Por secretion system C-terminal sorting domain-containing protein</fullName>
    </submittedName>
    <submittedName>
        <fullName evidence="4">Secretion protein</fullName>
    </submittedName>
</protein>
<dbReference type="OrthoDB" id="667194at2"/>
<evidence type="ECO:0000313" key="7">
    <source>
        <dbReference type="Proteomes" id="UP000238314"/>
    </source>
</evidence>
<gene>
    <name evidence="4" type="ORF">B0A70_01240</name>
    <name evidence="5" type="ORF">SAMN05421796_10417</name>
</gene>